<dbReference type="InterPro" id="IPR005123">
    <property type="entry name" value="Oxoglu/Fe-dep_dioxygenase_dom"/>
</dbReference>
<evidence type="ECO:0000259" key="6">
    <source>
        <dbReference type="PROSITE" id="PS51471"/>
    </source>
</evidence>
<reference evidence="7 8" key="1">
    <citation type="journal article" date="2024" name="Nat. Commun.">
        <title>Phylogenomics reveals the evolutionary origins of lichenization in chlorophyte algae.</title>
        <authorList>
            <person name="Puginier C."/>
            <person name="Libourel C."/>
            <person name="Otte J."/>
            <person name="Skaloud P."/>
            <person name="Haon M."/>
            <person name="Grisel S."/>
            <person name="Petersen M."/>
            <person name="Berrin J.G."/>
            <person name="Delaux P.M."/>
            <person name="Dal Grande F."/>
            <person name="Keller J."/>
        </authorList>
    </citation>
    <scope>NUCLEOTIDE SEQUENCE [LARGE SCALE GENOMIC DNA]</scope>
    <source>
        <strain evidence="7 8">SAG 245.80</strain>
    </source>
</reference>
<organism evidence="7 8">
    <name type="scientific">Elliptochloris bilobata</name>
    <dbReference type="NCBI Taxonomy" id="381761"/>
    <lineage>
        <taxon>Eukaryota</taxon>
        <taxon>Viridiplantae</taxon>
        <taxon>Chlorophyta</taxon>
        <taxon>core chlorophytes</taxon>
        <taxon>Trebouxiophyceae</taxon>
        <taxon>Trebouxiophyceae incertae sedis</taxon>
        <taxon>Elliptochloris clade</taxon>
        <taxon>Elliptochloris</taxon>
    </lineage>
</organism>
<keyword evidence="5" id="KW-0732">Signal</keyword>
<dbReference type="Gene3D" id="2.60.120.330">
    <property type="entry name" value="B-lactam Antibiotic, Isopenicillin N Synthase, Chain"/>
    <property type="match status" value="1"/>
</dbReference>
<dbReference type="AlphaFoldDB" id="A0AAW1SAZ9"/>
<keyword evidence="3 4" id="KW-0408">Iron</keyword>
<evidence type="ECO:0000256" key="3">
    <source>
        <dbReference type="ARBA" id="ARBA00023004"/>
    </source>
</evidence>
<keyword evidence="1 4" id="KW-0479">Metal-binding</keyword>
<dbReference type="Proteomes" id="UP001445335">
    <property type="component" value="Unassembled WGS sequence"/>
</dbReference>
<evidence type="ECO:0000256" key="5">
    <source>
        <dbReference type="SAM" id="SignalP"/>
    </source>
</evidence>
<keyword evidence="8" id="KW-1185">Reference proteome</keyword>
<evidence type="ECO:0000256" key="4">
    <source>
        <dbReference type="RuleBase" id="RU003682"/>
    </source>
</evidence>
<keyword evidence="2 4" id="KW-0560">Oxidoreductase</keyword>
<feature type="signal peptide" evidence="5">
    <location>
        <begin position="1"/>
        <end position="23"/>
    </location>
</feature>
<dbReference type="FunFam" id="2.60.120.330:FF:000006">
    <property type="entry name" value="2-oxoglutarate-Fe(II) type oxidoreductase hxnY"/>
    <property type="match status" value="1"/>
</dbReference>
<accession>A0AAW1SAZ9</accession>
<dbReference type="InterPro" id="IPR027443">
    <property type="entry name" value="IPNS-like_sf"/>
</dbReference>
<sequence length="338" mass="36830">MLPITGAVSYMLSLALQVSVVDLSEPEATVAARVREACLSSGFFYVVNHGISEALVTEVFEQNHAFFALPAEQKRYILADCNNRGYTPMAEETLDPANQREGDTKEGLYFGREVAPGSPEAHLPLHGPNQWPPEDLLPRYREVTEAYLAALLALSFRLLRALAIALDLAPEHFRPYFDPPSPFLRPLRYAARASAPEQGVFGAGAHSDYGMLTLLRTDDAPGLQVRPEPGGSWHPVAPRPGAFIVNLGDMLERWTNGLFRSTLHRVCTAGDRDRYSIAFFFDPAFSARVECLPTCCSDTRPAKFPPTTSGEYLLGRYAATHSGYDAGAKGGGGLPGGQ</sequence>
<evidence type="ECO:0000256" key="1">
    <source>
        <dbReference type="ARBA" id="ARBA00022723"/>
    </source>
</evidence>
<feature type="chain" id="PRO_5043340424" description="Fe2OG dioxygenase domain-containing protein" evidence="5">
    <location>
        <begin position="24"/>
        <end position="338"/>
    </location>
</feature>
<dbReference type="Pfam" id="PF14226">
    <property type="entry name" value="DIOX_N"/>
    <property type="match status" value="1"/>
</dbReference>
<dbReference type="SUPFAM" id="SSF51197">
    <property type="entry name" value="Clavaminate synthase-like"/>
    <property type="match status" value="1"/>
</dbReference>
<proteinExistence type="inferred from homology"/>
<dbReference type="PROSITE" id="PS51471">
    <property type="entry name" value="FE2OG_OXY"/>
    <property type="match status" value="1"/>
</dbReference>
<comment type="caution">
    <text evidence="7">The sequence shown here is derived from an EMBL/GenBank/DDBJ whole genome shotgun (WGS) entry which is preliminary data.</text>
</comment>
<dbReference type="PRINTS" id="PR00682">
    <property type="entry name" value="IPNSYNTHASE"/>
</dbReference>
<dbReference type="InterPro" id="IPR026992">
    <property type="entry name" value="DIOX_N"/>
</dbReference>
<dbReference type="EMBL" id="JALJOU010000005">
    <property type="protein sequence ID" value="KAK9843645.1"/>
    <property type="molecule type" value="Genomic_DNA"/>
</dbReference>
<dbReference type="GO" id="GO:0046872">
    <property type="term" value="F:metal ion binding"/>
    <property type="evidence" value="ECO:0007669"/>
    <property type="project" value="UniProtKB-KW"/>
</dbReference>
<dbReference type="InterPro" id="IPR044861">
    <property type="entry name" value="IPNS-like_FE2OG_OXY"/>
</dbReference>
<dbReference type="PANTHER" id="PTHR47990">
    <property type="entry name" value="2-OXOGLUTARATE (2OG) AND FE(II)-DEPENDENT OXYGENASE SUPERFAMILY PROTEIN-RELATED"/>
    <property type="match status" value="1"/>
</dbReference>
<evidence type="ECO:0000313" key="7">
    <source>
        <dbReference type="EMBL" id="KAK9843645.1"/>
    </source>
</evidence>
<dbReference type="Pfam" id="PF03171">
    <property type="entry name" value="2OG-FeII_Oxy"/>
    <property type="match status" value="1"/>
</dbReference>
<evidence type="ECO:0000256" key="2">
    <source>
        <dbReference type="ARBA" id="ARBA00023002"/>
    </source>
</evidence>
<evidence type="ECO:0000313" key="8">
    <source>
        <dbReference type="Proteomes" id="UP001445335"/>
    </source>
</evidence>
<protein>
    <recommendedName>
        <fullName evidence="6">Fe2OG dioxygenase domain-containing protein</fullName>
    </recommendedName>
</protein>
<comment type="similarity">
    <text evidence="4">Belongs to the iron/ascorbate-dependent oxidoreductase family.</text>
</comment>
<gene>
    <name evidence="7" type="ORF">WJX81_000832</name>
</gene>
<dbReference type="InterPro" id="IPR050231">
    <property type="entry name" value="Iron_ascorbate_oxido_reductase"/>
</dbReference>
<name>A0AAW1SAZ9_9CHLO</name>
<feature type="domain" description="Fe2OG dioxygenase" evidence="6">
    <location>
        <begin position="178"/>
        <end position="283"/>
    </location>
</feature>
<dbReference type="GO" id="GO:0016491">
    <property type="term" value="F:oxidoreductase activity"/>
    <property type="evidence" value="ECO:0007669"/>
    <property type="project" value="UniProtKB-KW"/>
</dbReference>